<accession>A0A5B6V5Q0</accession>
<evidence type="ECO:0000313" key="5">
    <source>
        <dbReference type="Proteomes" id="UP000325315"/>
    </source>
</evidence>
<dbReference type="OrthoDB" id="441172at2759"/>
<evidence type="ECO:0000256" key="1">
    <source>
        <dbReference type="SAM" id="Coils"/>
    </source>
</evidence>
<feature type="region of interest" description="Disordered" evidence="2">
    <location>
        <begin position="622"/>
        <end position="648"/>
    </location>
</feature>
<sequence length="927" mass="103534">MGNLLAKKPKITEVDRAILSLKTQRRKLGQYQQQLEAVIEAEKQAARDLIREKRKDRALLALKKKKAQEELLKQVDTWLINVEQQVDLKYLFFSQLADIELASKQKAVFDSLKAGNNAIKAIQSEINIDDVQKLMDDTEEAKAYQDEINAILGEKLSAEDEEEILAEFENLETQLLCTFLLYVLLAFRSCSVNVYLLFYTLHWLQPVLQTWPEDVFAHVYSSLADLSLVEMAAADLMAVQDMPEVPTKAGPEEQKLDLPDFVGSSIWMQSKVHVFIRKKVQFLGEVDETPTLIFISTFGIHVSGLFLALPDDVFAIISRSLSLKDICNLSICCKSLSALVASEKIWLSQCDVVGIVPTRDLVEWREGVVSYKALCRFLVRVKPLIGIWVHQNPELGNVVYVMPGFVSVVGCRIIPQELGPLGIEDGPILWAPVFEIIGDFDGSTTFLLHGREKGCDFLYPGLVESMEQNCNVLLLEVEPREKWNGCKLLPSKSFTHHSTEEISRKVCRSNSGLLRSQQVSGRSEAVVPFSRLAFGDRRTLLETVTGQVRLMVTDSIREPLFPRLREDAENFQKDLILLLQRRSLLLQMYKFGSDHSCTDLNESTAISAGPIQLELSDIRKSLDRSSSSSTSTSLNGDDGQTHGNNRKSIGGYFRASIKQILRKSSSLNGGRAMSRLNSSSGENRHALLHDFLNSGDTIGLTLHATTMKLSAYRAWPNMPDTQFALYKLPMRVPTEDQEYAGLWGGTFGWPPGRPTEDKPGKALFFLLLSYEETDGKRSLIATKILEGTHYVLHPNGSAMFIVNIDEPSLDPFPWDSDADSHPVSVKHAFMGEGIANGYGFRYPGSKPGSLFVIQNGLLAFIWKESRAVLTLQRLNLQDLLKKGEQVPALPPVANFSYLTKSYSNVFAGFSNTSTCSSSLRSSELSIA</sequence>
<dbReference type="Pfam" id="PF00646">
    <property type="entry name" value="F-box"/>
    <property type="match status" value="1"/>
</dbReference>
<dbReference type="InterPro" id="IPR005024">
    <property type="entry name" value="Snf7_fam"/>
</dbReference>
<dbReference type="SMART" id="SM00256">
    <property type="entry name" value="FBOX"/>
    <property type="match status" value="1"/>
</dbReference>
<dbReference type="AlphaFoldDB" id="A0A5B6V5Q0"/>
<dbReference type="InterPro" id="IPR036047">
    <property type="entry name" value="F-box-like_dom_sf"/>
</dbReference>
<dbReference type="Pfam" id="PF03357">
    <property type="entry name" value="Snf7"/>
    <property type="match status" value="1"/>
</dbReference>
<reference evidence="5" key="1">
    <citation type="journal article" date="2019" name="Plant Biotechnol. J.">
        <title>Genome sequencing of the Australian wild diploid species Gossypium australe highlights disease resistance and delayed gland morphogenesis.</title>
        <authorList>
            <person name="Cai Y."/>
            <person name="Cai X."/>
            <person name="Wang Q."/>
            <person name="Wang P."/>
            <person name="Zhang Y."/>
            <person name="Cai C."/>
            <person name="Xu Y."/>
            <person name="Wang K."/>
            <person name="Zhou Z."/>
            <person name="Wang C."/>
            <person name="Geng S."/>
            <person name="Li B."/>
            <person name="Dong Q."/>
            <person name="Hou Y."/>
            <person name="Wang H."/>
            <person name="Ai P."/>
            <person name="Liu Z."/>
            <person name="Yi F."/>
            <person name="Sun M."/>
            <person name="An G."/>
            <person name="Cheng J."/>
            <person name="Zhang Y."/>
            <person name="Shi Q."/>
            <person name="Xie Y."/>
            <person name="Shi X."/>
            <person name="Chang Y."/>
            <person name="Huang F."/>
            <person name="Chen Y."/>
            <person name="Hong S."/>
            <person name="Mi L."/>
            <person name="Sun Q."/>
            <person name="Zhang L."/>
            <person name="Zhou B."/>
            <person name="Peng R."/>
            <person name="Zhang X."/>
            <person name="Liu F."/>
        </authorList>
    </citation>
    <scope>NUCLEOTIDE SEQUENCE [LARGE SCALE GENOMIC DNA]</scope>
    <source>
        <strain evidence="5">cv. PA1801</strain>
    </source>
</reference>
<comment type="caution">
    <text evidence="4">The sequence shown here is derived from an EMBL/GenBank/DDBJ whole genome shotgun (WGS) entry which is preliminary data.</text>
</comment>
<protein>
    <submittedName>
        <fullName evidence="4">F-box protein</fullName>
    </submittedName>
</protein>
<dbReference type="InterPro" id="IPR040275">
    <property type="entry name" value="At5g39450-like"/>
</dbReference>
<dbReference type="PANTHER" id="PTHR31370">
    <property type="entry name" value="F-BOX PROTEIN FAMILY-LIKE"/>
    <property type="match status" value="1"/>
</dbReference>
<feature type="domain" description="F-box" evidence="3">
    <location>
        <begin position="303"/>
        <end position="349"/>
    </location>
</feature>
<evidence type="ECO:0000259" key="3">
    <source>
        <dbReference type="PROSITE" id="PS50181"/>
    </source>
</evidence>
<organism evidence="4 5">
    <name type="scientific">Gossypium australe</name>
    <dbReference type="NCBI Taxonomy" id="47621"/>
    <lineage>
        <taxon>Eukaryota</taxon>
        <taxon>Viridiplantae</taxon>
        <taxon>Streptophyta</taxon>
        <taxon>Embryophyta</taxon>
        <taxon>Tracheophyta</taxon>
        <taxon>Spermatophyta</taxon>
        <taxon>Magnoliopsida</taxon>
        <taxon>eudicotyledons</taxon>
        <taxon>Gunneridae</taxon>
        <taxon>Pentapetalae</taxon>
        <taxon>rosids</taxon>
        <taxon>malvids</taxon>
        <taxon>Malvales</taxon>
        <taxon>Malvaceae</taxon>
        <taxon>Malvoideae</taxon>
        <taxon>Gossypium</taxon>
    </lineage>
</organism>
<name>A0A5B6V5Q0_9ROSI</name>
<gene>
    <name evidence="4" type="ORF">EPI10_008722</name>
</gene>
<dbReference type="EMBL" id="SMMG02000008">
    <property type="protein sequence ID" value="KAA3464478.1"/>
    <property type="molecule type" value="Genomic_DNA"/>
</dbReference>
<dbReference type="Proteomes" id="UP000325315">
    <property type="component" value="Unassembled WGS sequence"/>
</dbReference>
<dbReference type="PANTHER" id="PTHR31370:SF2">
    <property type="entry name" value="OS08G0105100 PROTEIN"/>
    <property type="match status" value="1"/>
</dbReference>
<dbReference type="GO" id="GO:0007034">
    <property type="term" value="P:vacuolar transport"/>
    <property type="evidence" value="ECO:0007669"/>
    <property type="project" value="InterPro"/>
</dbReference>
<dbReference type="PROSITE" id="PS50181">
    <property type="entry name" value="FBOX"/>
    <property type="match status" value="1"/>
</dbReference>
<dbReference type="SUPFAM" id="SSF81383">
    <property type="entry name" value="F-box domain"/>
    <property type="match status" value="1"/>
</dbReference>
<evidence type="ECO:0000313" key="4">
    <source>
        <dbReference type="EMBL" id="KAA3464478.1"/>
    </source>
</evidence>
<dbReference type="Gene3D" id="1.10.287.1060">
    <property type="entry name" value="ESAT-6-like"/>
    <property type="match status" value="1"/>
</dbReference>
<proteinExistence type="predicted"/>
<evidence type="ECO:0000256" key="2">
    <source>
        <dbReference type="SAM" id="MobiDB-lite"/>
    </source>
</evidence>
<keyword evidence="5" id="KW-1185">Reference proteome</keyword>
<feature type="coiled-coil region" evidence="1">
    <location>
        <begin position="21"/>
        <end position="70"/>
    </location>
</feature>
<keyword evidence="1" id="KW-0175">Coiled coil</keyword>
<dbReference type="InterPro" id="IPR001810">
    <property type="entry name" value="F-box_dom"/>
</dbReference>